<accession>A0AAU9NEH2</accession>
<organism evidence="2 3">
    <name type="scientific">Lactuca virosa</name>
    <dbReference type="NCBI Taxonomy" id="75947"/>
    <lineage>
        <taxon>Eukaryota</taxon>
        <taxon>Viridiplantae</taxon>
        <taxon>Streptophyta</taxon>
        <taxon>Embryophyta</taxon>
        <taxon>Tracheophyta</taxon>
        <taxon>Spermatophyta</taxon>
        <taxon>Magnoliopsida</taxon>
        <taxon>eudicotyledons</taxon>
        <taxon>Gunneridae</taxon>
        <taxon>Pentapetalae</taxon>
        <taxon>asterids</taxon>
        <taxon>campanulids</taxon>
        <taxon>Asterales</taxon>
        <taxon>Asteraceae</taxon>
        <taxon>Cichorioideae</taxon>
        <taxon>Cichorieae</taxon>
        <taxon>Lactucinae</taxon>
        <taxon>Lactuca</taxon>
    </lineage>
</organism>
<dbReference type="AlphaFoldDB" id="A0AAU9NEH2"/>
<reference evidence="2 3" key="1">
    <citation type="submission" date="2022-01" db="EMBL/GenBank/DDBJ databases">
        <authorList>
            <person name="Xiong W."/>
            <person name="Schranz E."/>
        </authorList>
    </citation>
    <scope>NUCLEOTIDE SEQUENCE [LARGE SCALE GENOMIC DNA]</scope>
</reference>
<keyword evidence="3" id="KW-1185">Reference proteome</keyword>
<gene>
    <name evidence="2" type="ORF">LVIROSA_LOCUS22592</name>
</gene>
<feature type="region of interest" description="Disordered" evidence="1">
    <location>
        <begin position="40"/>
        <end position="59"/>
    </location>
</feature>
<sequence>MIEVKVKVPDVAVNETIDEVNETVGEVKKIVAEVNELEAGGNKLEPEGNKTEVNDLQSEGNKAEVNEFEGMIRDMVECGYPQAEIELTMQKVRRERHKMRVVSLLKRSKTFERTIKINLSKSEPVSFSEKKRPYMKDKILCSD</sequence>
<dbReference type="EMBL" id="CAKMRJ010004445">
    <property type="protein sequence ID" value="CAH1436205.1"/>
    <property type="molecule type" value="Genomic_DNA"/>
</dbReference>
<proteinExistence type="predicted"/>
<evidence type="ECO:0000313" key="2">
    <source>
        <dbReference type="EMBL" id="CAH1436205.1"/>
    </source>
</evidence>
<name>A0AAU9NEH2_9ASTR</name>
<dbReference type="Proteomes" id="UP001157418">
    <property type="component" value="Unassembled WGS sequence"/>
</dbReference>
<evidence type="ECO:0000256" key="1">
    <source>
        <dbReference type="SAM" id="MobiDB-lite"/>
    </source>
</evidence>
<comment type="caution">
    <text evidence="2">The sequence shown here is derived from an EMBL/GenBank/DDBJ whole genome shotgun (WGS) entry which is preliminary data.</text>
</comment>
<evidence type="ECO:0000313" key="3">
    <source>
        <dbReference type="Proteomes" id="UP001157418"/>
    </source>
</evidence>
<feature type="compositionally biased region" description="Basic and acidic residues" evidence="1">
    <location>
        <begin position="44"/>
        <end position="53"/>
    </location>
</feature>
<protein>
    <submittedName>
        <fullName evidence="2">Uncharacterized protein</fullName>
    </submittedName>
</protein>